<proteinExistence type="predicted"/>
<dbReference type="AlphaFoldDB" id="A0A3E0U7B8"/>
<keyword evidence="3" id="KW-1185">Reference proteome</keyword>
<protein>
    <submittedName>
        <fullName evidence="2">Glycosyltransferase</fullName>
    </submittedName>
</protein>
<sequence length="269" mass="30617">MISVIFTTYNSIDWLEKVLWGFHHQTDKNFEIIIADDGSEEDTRIAIESFAQHSHLDIQHVWQPDDGFQKCKIMNKALKKATGDYLVFTDGDCIPRKDFVAVHREHAEPGFYLSGGYFKLPMTISEQITPSDIASGNAFDASWLLANGLKRTHKLSKLTAQGFKAKLMNSITPTRRTWNGHNASGRKADLVAVNGFDERMQYGGQDCELGYRLRHNGIKAKQIRYSAICVHLDHARGYVNEEMLANSRRIKKATLGQRLRFTEFGLNQH</sequence>
<comment type="caution">
    <text evidence="2">The sequence shown here is derived from an EMBL/GenBank/DDBJ whole genome shotgun (WGS) entry which is preliminary data.</text>
</comment>
<reference evidence="3" key="1">
    <citation type="submission" date="2018-08" db="EMBL/GenBank/DDBJ databases">
        <title>Thalassotalea euphylliae genome.</title>
        <authorList>
            <person name="Summers S."/>
            <person name="Rice S.A."/>
            <person name="Freckelton M.L."/>
            <person name="Nedved B.T."/>
            <person name="Hadfield M.G."/>
        </authorList>
    </citation>
    <scope>NUCLEOTIDE SEQUENCE [LARGE SCALE GENOMIC DNA]</scope>
    <source>
        <strain evidence="3">H3</strain>
    </source>
</reference>
<evidence type="ECO:0000313" key="3">
    <source>
        <dbReference type="Proteomes" id="UP000256899"/>
    </source>
</evidence>
<dbReference type="PANTHER" id="PTHR43685">
    <property type="entry name" value="GLYCOSYLTRANSFERASE"/>
    <property type="match status" value="1"/>
</dbReference>
<name>A0A3E0U7B8_9GAMM</name>
<evidence type="ECO:0000259" key="1">
    <source>
        <dbReference type="Pfam" id="PF00535"/>
    </source>
</evidence>
<dbReference type="EMBL" id="QUOT01000001">
    <property type="protein sequence ID" value="REL32680.1"/>
    <property type="molecule type" value="Genomic_DNA"/>
</dbReference>
<organism evidence="2 3">
    <name type="scientific">Thalassotalea euphylliae</name>
    <dbReference type="NCBI Taxonomy" id="1655234"/>
    <lineage>
        <taxon>Bacteria</taxon>
        <taxon>Pseudomonadati</taxon>
        <taxon>Pseudomonadota</taxon>
        <taxon>Gammaproteobacteria</taxon>
        <taxon>Alteromonadales</taxon>
        <taxon>Colwelliaceae</taxon>
        <taxon>Thalassotalea</taxon>
    </lineage>
</organism>
<dbReference type="InterPro" id="IPR029044">
    <property type="entry name" value="Nucleotide-diphossugar_trans"/>
</dbReference>
<dbReference type="InterPro" id="IPR001173">
    <property type="entry name" value="Glyco_trans_2-like"/>
</dbReference>
<dbReference type="SUPFAM" id="SSF53448">
    <property type="entry name" value="Nucleotide-diphospho-sugar transferases"/>
    <property type="match status" value="1"/>
</dbReference>
<feature type="domain" description="Glycosyltransferase 2-like" evidence="1">
    <location>
        <begin position="3"/>
        <end position="108"/>
    </location>
</feature>
<dbReference type="InterPro" id="IPR050834">
    <property type="entry name" value="Glycosyltransf_2"/>
</dbReference>
<dbReference type="CDD" id="cd06420">
    <property type="entry name" value="GT2_Chondriotin_Pol_N"/>
    <property type="match status" value="1"/>
</dbReference>
<dbReference type="GO" id="GO:0016740">
    <property type="term" value="F:transferase activity"/>
    <property type="evidence" value="ECO:0007669"/>
    <property type="project" value="UniProtKB-KW"/>
</dbReference>
<dbReference type="PANTHER" id="PTHR43685:SF3">
    <property type="entry name" value="SLR2126 PROTEIN"/>
    <property type="match status" value="1"/>
</dbReference>
<evidence type="ECO:0000313" key="2">
    <source>
        <dbReference type="EMBL" id="REL32680.1"/>
    </source>
</evidence>
<dbReference type="Proteomes" id="UP000256899">
    <property type="component" value="Unassembled WGS sequence"/>
</dbReference>
<dbReference type="Pfam" id="PF00535">
    <property type="entry name" value="Glycos_transf_2"/>
    <property type="match status" value="1"/>
</dbReference>
<dbReference type="Gene3D" id="3.90.550.10">
    <property type="entry name" value="Spore Coat Polysaccharide Biosynthesis Protein SpsA, Chain A"/>
    <property type="match status" value="1"/>
</dbReference>
<accession>A0A3E0U7B8</accession>
<gene>
    <name evidence="2" type="ORF">DXX94_09610</name>
</gene>
<keyword evidence="2" id="KW-0808">Transferase</keyword>